<evidence type="ECO:0000256" key="3">
    <source>
        <dbReference type="ARBA" id="ARBA00022840"/>
    </source>
</evidence>
<keyword evidence="2 4" id="KW-0547">Nucleotide-binding</keyword>
<evidence type="ECO:0000256" key="4">
    <source>
        <dbReference type="PROSITE-ProRule" id="PRU00409"/>
    </source>
</evidence>
<sequence>MKKVLLIEANVYAGEDLLTAAADLGYRVHVATHEDLYDQYRPELKERIAGTVFTDFSDAGTAVADLTAFCRAEGIDGVVTSWEFLSPLATRVAAALGLPGHAPEFADACRNKRLMAEVFDAHGVAAPRTVTAPDHEALALRIKESGLSFPLVVKPAENAGSIGVSVVRSEAGLPAAAALAQQQTHEFPHGIALDTTLLAQEYVDGDEFSIETIVSGGVAHHLAVTEKFTTDDASRAETGHTVPAELAAPDQEAVLAVVSAAIAALGLRDGVAHTEVKLDSRGNAKIIEIGARPPGDNIMKLVSEALGVSEARAYLQAAVGERPDVTPTRTGAAAIRFFTAPHAGTFRRIDGIPEAGHVVASSVYKQPGDEVGGPTDNIGRIGHVILRGDTAAETNKAALEILNGVTVEMETAR</sequence>
<dbReference type="PANTHER" id="PTHR43585:SF2">
    <property type="entry name" value="ATP-GRASP ENZYME FSQD"/>
    <property type="match status" value="1"/>
</dbReference>
<dbReference type="InterPro" id="IPR041472">
    <property type="entry name" value="BL00235/CARNS1_N"/>
</dbReference>
<dbReference type="InterPro" id="IPR052032">
    <property type="entry name" value="ATP-dep_AA_Ligase"/>
</dbReference>
<dbReference type="GO" id="GO:0046872">
    <property type="term" value="F:metal ion binding"/>
    <property type="evidence" value="ECO:0007669"/>
    <property type="project" value="InterPro"/>
</dbReference>
<dbReference type="PANTHER" id="PTHR43585">
    <property type="entry name" value="FUMIPYRROLE BIOSYNTHESIS PROTEIN C"/>
    <property type="match status" value="1"/>
</dbReference>
<dbReference type="SUPFAM" id="SSF56059">
    <property type="entry name" value="Glutathione synthetase ATP-binding domain-like"/>
    <property type="match status" value="1"/>
</dbReference>
<feature type="domain" description="ATP-grasp" evidence="5">
    <location>
        <begin position="116"/>
        <end position="319"/>
    </location>
</feature>
<dbReference type="RefSeq" id="WP_095582132.1">
    <property type="nucleotide sequence ID" value="NZ_JAJQQQ010000012.1"/>
</dbReference>
<organism evidence="6 7">
    <name type="scientific">Streptomyces albireticuli</name>
    <dbReference type="NCBI Taxonomy" id="1940"/>
    <lineage>
        <taxon>Bacteria</taxon>
        <taxon>Bacillati</taxon>
        <taxon>Actinomycetota</taxon>
        <taxon>Actinomycetes</taxon>
        <taxon>Kitasatosporales</taxon>
        <taxon>Streptomycetaceae</taxon>
        <taxon>Streptomyces</taxon>
    </lineage>
</organism>
<keyword evidence="3 4" id="KW-0067">ATP-binding</keyword>
<gene>
    <name evidence="6" type="ORF">CK936_18835</name>
</gene>
<dbReference type="InterPro" id="IPR011761">
    <property type="entry name" value="ATP-grasp"/>
</dbReference>
<dbReference type="GO" id="GO:0005524">
    <property type="term" value="F:ATP binding"/>
    <property type="evidence" value="ECO:0007669"/>
    <property type="project" value="UniProtKB-UniRule"/>
</dbReference>
<dbReference type="EMBL" id="NSJV01000370">
    <property type="protein sequence ID" value="PAU47425.1"/>
    <property type="molecule type" value="Genomic_DNA"/>
</dbReference>
<evidence type="ECO:0000256" key="1">
    <source>
        <dbReference type="ARBA" id="ARBA00022598"/>
    </source>
</evidence>
<keyword evidence="7" id="KW-1185">Reference proteome</keyword>
<dbReference type="Pfam" id="PF18130">
    <property type="entry name" value="ATPgrasp_N"/>
    <property type="match status" value="1"/>
</dbReference>
<dbReference type="Proteomes" id="UP000218944">
    <property type="component" value="Unassembled WGS sequence"/>
</dbReference>
<dbReference type="GO" id="GO:0016874">
    <property type="term" value="F:ligase activity"/>
    <property type="evidence" value="ECO:0007669"/>
    <property type="project" value="UniProtKB-KW"/>
</dbReference>
<dbReference type="PROSITE" id="PS50975">
    <property type="entry name" value="ATP_GRASP"/>
    <property type="match status" value="1"/>
</dbReference>
<evidence type="ECO:0000313" key="7">
    <source>
        <dbReference type="Proteomes" id="UP000218944"/>
    </source>
</evidence>
<evidence type="ECO:0000313" key="6">
    <source>
        <dbReference type="EMBL" id="PAU47425.1"/>
    </source>
</evidence>
<evidence type="ECO:0000256" key="2">
    <source>
        <dbReference type="ARBA" id="ARBA00022741"/>
    </source>
</evidence>
<dbReference type="Pfam" id="PF13535">
    <property type="entry name" value="ATP-grasp_4"/>
    <property type="match status" value="1"/>
</dbReference>
<evidence type="ECO:0000259" key="5">
    <source>
        <dbReference type="PROSITE" id="PS50975"/>
    </source>
</evidence>
<dbReference type="Gene3D" id="3.40.50.20">
    <property type="match status" value="1"/>
</dbReference>
<accession>A0A2A2D7D6</accession>
<dbReference type="InterPro" id="IPR040570">
    <property type="entry name" value="LAL_C2"/>
</dbReference>
<dbReference type="Gene3D" id="3.30.470.20">
    <property type="entry name" value="ATP-grasp fold, B domain"/>
    <property type="match status" value="1"/>
</dbReference>
<proteinExistence type="predicted"/>
<name>A0A2A2D7D6_9ACTN</name>
<dbReference type="AlphaFoldDB" id="A0A2A2D7D6"/>
<dbReference type="Pfam" id="PF18603">
    <property type="entry name" value="LAL_C2"/>
    <property type="match status" value="1"/>
</dbReference>
<comment type="caution">
    <text evidence="6">The sequence shown here is derived from an EMBL/GenBank/DDBJ whole genome shotgun (WGS) entry which is preliminary data.</text>
</comment>
<keyword evidence="1" id="KW-0436">Ligase</keyword>
<reference evidence="6 7" key="1">
    <citation type="submission" date="2017-08" db="EMBL/GenBank/DDBJ databases">
        <title>Genome sequence of Streptomyces albireticuli NRRL B-1670.</title>
        <authorList>
            <person name="Graham D.E."/>
            <person name="Mahan K.M."/>
            <person name="Klingeman D.M."/>
            <person name="Hettich R.L."/>
            <person name="Parry R.J."/>
            <person name="Spain J.C."/>
        </authorList>
    </citation>
    <scope>NUCLEOTIDE SEQUENCE [LARGE SCALE GENOMIC DNA]</scope>
    <source>
        <strain evidence="6 7">NRRL B-1670</strain>
    </source>
</reference>
<protein>
    <submittedName>
        <fullName evidence="6">Carboxylase</fullName>
    </submittedName>
</protein>